<dbReference type="OrthoDB" id="6471154at2759"/>
<evidence type="ECO:0000313" key="3">
    <source>
        <dbReference type="Proteomes" id="UP000499080"/>
    </source>
</evidence>
<proteinExistence type="predicted"/>
<dbReference type="EMBL" id="BGPR01092033">
    <property type="protein sequence ID" value="GBM25697.1"/>
    <property type="molecule type" value="Genomic_DNA"/>
</dbReference>
<sequence>MKSRTRKMKAGQVEMKVQTRRDEVGLEKKMEAGQERMEQVQEKDPTEKIGKRRDESH</sequence>
<protein>
    <submittedName>
        <fullName evidence="2">Uncharacterized protein</fullName>
    </submittedName>
</protein>
<gene>
    <name evidence="2" type="ORF">AVEN_220943_1</name>
</gene>
<reference evidence="2 3" key="1">
    <citation type="journal article" date="2019" name="Sci. Rep.">
        <title>Orb-weaving spider Araneus ventricosus genome elucidates the spidroin gene catalogue.</title>
        <authorList>
            <person name="Kono N."/>
            <person name="Nakamura H."/>
            <person name="Ohtoshi R."/>
            <person name="Moran D.A.P."/>
            <person name="Shinohara A."/>
            <person name="Yoshida Y."/>
            <person name="Fujiwara M."/>
            <person name="Mori M."/>
            <person name="Tomita M."/>
            <person name="Arakawa K."/>
        </authorList>
    </citation>
    <scope>NUCLEOTIDE SEQUENCE [LARGE SCALE GENOMIC DNA]</scope>
</reference>
<name>A0A4Y2EAB0_ARAVE</name>
<organism evidence="2 3">
    <name type="scientific">Araneus ventricosus</name>
    <name type="common">Orbweaver spider</name>
    <name type="synonym">Epeira ventricosa</name>
    <dbReference type="NCBI Taxonomy" id="182803"/>
    <lineage>
        <taxon>Eukaryota</taxon>
        <taxon>Metazoa</taxon>
        <taxon>Ecdysozoa</taxon>
        <taxon>Arthropoda</taxon>
        <taxon>Chelicerata</taxon>
        <taxon>Arachnida</taxon>
        <taxon>Araneae</taxon>
        <taxon>Araneomorphae</taxon>
        <taxon>Entelegynae</taxon>
        <taxon>Araneoidea</taxon>
        <taxon>Araneidae</taxon>
        <taxon>Araneus</taxon>
    </lineage>
</organism>
<comment type="caution">
    <text evidence="2">The sequence shown here is derived from an EMBL/GenBank/DDBJ whole genome shotgun (WGS) entry which is preliminary data.</text>
</comment>
<accession>A0A4Y2EAB0</accession>
<dbReference type="AlphaFoldDB" id="A0A4Y2EAB0"/>
<dbReference type="Proteomes" id="UP000499080">
    <property type="component" value="Unassembled WGS sequence"/>
</dbReference>
<evidence type="ECO:0000313" key="2">
    <source>
        <dbReference type="EMBL" id="GBM25697.1"/>
    </source>
</evidence>
<feature type="compositionally biased region" description="Basic and acidic residues" evidence="1">
    <location>
        <begin position="17"/>
        <end position="57"/>
    </location>
</feature>
<keyword evidence="3" id="KW-1185">Reference proteome</keyword>
<evidence type="ECO:0000256" key="1">
    <source>
        <dbReference type="SAM" id="MobiDB-lite"/>
    </source>
</evidence>
<feature type="non-terminal residue" evidence="2">
    <location>
        <position position="57"/>
    </location>
</feature>
<feature type="region of interest" description="Disordered" evidence="1">
    <location>
        <begin position="1"/>
        <end position="57"/>
    </location>
</feature>